<feature type="domain" description="Histidine kinase/HSP90-like ATPase" evidence="1">
    <location>
        <begin position="22"/>
        <end position="141"/>
    </location>
</feature>
<dbReference type="AlphaFoldDB" id="A0A9X1ZIR5"/>
<dbReference type="Gene3D" id="3.30.565.10">
    <property type="entry name" value="Histidine kinase-like ATPase, C-terminal domain"/>
    <property type="match status" value="1"/>
</dbReference>
<dbReference type="Pfam" id="PF13581">
    <property type="entry name" value="HATPase_c_2"/>
    <property type="match status" value="1"/>
</dbReference>
<dbReference type="InterPro" id="IPR003594">
    <property type="entry name" value="HATPase_dom"/>
</dbReference>
<dbReference type="EMBL" id="JAKILB010000016">
    <property type="protein sequence ID" value="MCL1140595.1"/>
    <property type="molecule type" value="Genomic_DNA"/>
</dbReference>
<keyword evidence="2" id="KW-0067">ATP-binding</keyword>
<organism evidence="2 3">
    <name type="scientific">Shewanella pneumatophori</name>
    <dbReference type="NCBI Taxonomy" id="314092"/>
    <lineage>
        <taxon>Bacteria</taxon>
        <taxon>Pseudomonadati</taxon>
        <taxon>Pseudomonadota</taxon>
        <taxon>Gammaproteobacteria</taxon>
        <taxon>Alteromonadales</taxon>
        <taxon>Shewanellaceae</taxon>
        <taxon>Shewanella</taxon>
    </lineage>
</organism>
<dbReference type="InterPro" id="IPR036890">
    <property type="entry name" value="HATPase_C_sf"/>
</dbReference>
<keyword evidence="2" id="KW-0547">Nucleotide-binding</keyword>
<accession>A0A9X1ZIR5</accession>
<comment type="caution">
    <text evidence="2">The sequence shown here is derived from an EMBL/GenBank/DDBJ whole genome shotgun (WGS) entry which is preliminary data.</text>
</comment>
<evidence type="ECO:0000313" key="2">
    <source>
        <dbReference type="EMBL" id="MCL1140595.1"/>
    </source>
</evidence>
<sequence length="147" mass="16701">MNTRTFHKQYISSLEASRLVADDIVPFWQQLNIDLSIIGQMELCLVEIVNNVFEHAYGNTEGPLFDISSHLNDKQQLTIEISDYGNAMPKHILEDLPTADFVEPVADDPTTWLQSSRGLKIVQELTDTIEYTSTDKRNTFKLLKEAG</sequence>
<dbReference type="SUPFAM" id="SSF55874">
    <property type="entry name" value="ATPase domain of HSP90 chaperone/DNA topoisomerase II/histidine kinase"/>
    <property type="match status" value="1"/>
</dbReference>
<gene>
    <name evidence="2" type="ORF">L2740_18830</name>
</gene>
<name>A0A9X1ZIR5_9GAMM</name>
<dbReference type="Proteomes" id="UP001139293">
    <property type="component" value="Unassembled WGS sequence"/>
</dbReference>
<keyword evidence="3" id="KW-1185">Reference proteome</keyword>
<evidence type="ECO:0000313" key="3">
    <source>
        <dbReference type="Proteomes" id="UP001139293"/>
    </source>
</evidence>
<proteinExistence type="predicted"/>
<protein>
    <submittedName>
        <fullName evidence="2">ATP-binding protein</fullName>
    </submittedName>
</protein>
<dbReference type="GO" id="GO:0005524">
    <property type="term" value="F:ATP binding"/>
    <property type="evidence" value="ECO:0007669"/>
    <property type="project" value="UniProtKB-KW"/>
</dbReference>
<evidence type="ECO:0000259" key="1">
    <source>
        <dbReference type="Pfam" id="PF13581"/>
    </source>
</evidence>
<dbReference type="RefSeq" id="WP_248951590.1">
    <property type="nucleotide sequence ID" value="NZ_JAKILB010000016.1"/>
</dbReference>
<reference evidence="2" key="1">
    <citation type="submission" date="2022-01" db="EMBL/GenBank/DDBJ databases">
        <title>Whole genome-based taxonomy of the Shewanellaceae.</title>
        <authorList>
            <person name="Martin-Rodriguez A.J."/>
        </authorList>
    </citation>
    <scope>NUCLEOTIDE SEQUENCE</scope>
    <source>
        <strain evidence="2">KCTC 23973</strain>
    </source>
</reference>
<dbReference type="CDD" id="cd16936">
    <property type="entry name" value="HATPase_RsbW-like"/>
    <property type="match status" value="1"/>
</dbReference>